<keyword evidence="3" id="KW-0862">Zinc</keyword>
<evidence type="ECO:0000256" key="1">
    <source>
        <dbReference type="ARBA" id="ARBA00022723"/>
    </source>
</evidence>
<accession>A0A6C0JCA8</accession>
<evidence type="ECO:0000313" key="5">
    <source>
        <dbReference type="EMBL" id="QHU03262.1"/>
    </source>
</evidence>
<dbReference type="PANTHER" id="PTHR45798:SF97">
    <property type="entry name" value="ALCOHOL-SENSITIVE RING FINGER PROTEIN 1"/>
    <property type="match status" value="1"/>
</dbReference>
<dbReference type="InterPro" id="IPR052788">
    <property type="entry name" value="RING-type_E3_ligase_ATL"/>
</dbReference>
<name>A0A6C0JCA8_9ZZZZ</name>
<dbReference type="InterPro" id="IPR013083">
    <property type="entry name" value="Znf_RING/FYVE/PHD"/>
</dbReference>
<dbReference type="GO" id="GO:0008270">
    <property type="term" value="F:zinc ion binding"/>
    <property type="evidence" value="ECO:0007669"/>
    <property type="project" value="UniProtKB-KW"/>
</dbReference>
<dbReference type="SMART" id="SM00184">
    <property type="entry name" value="RING"/>
    <property type="match status" value="1"/>
</dbReference>
<reference evidence="5" key="1">
    <citation type="journal article" date="2020" name="Nature">
        <title>Giant virus diversity and host interactions through global metagenomics.</title>
        <authorList>
            <person name="Schulz F."/>
            <person name="Roux S."/>
            <person name="Paez-Espino D."/>
            <person name="Jungbluth S."/>
            <person name="Walsh D.A."/>
            <person name="Denef V.J."/>
            <person name="McMahon K.D."/>
            <person name="Konstantinidis K.T."/>
            <person name="Eloe-Fadrosh E.A."/>
            <person name="Kyrpides N.C."/>
            <person name="Woyke T."/>
        </authorList>
    </citation>
    <scope>NUCLEOTIDE SEQUENCE</scope>
    <source>
        <strain evidence="5">GVMAG-M-3300026093-6</strain>
    </source>
</reference>
<dbReference type="InterPro" id="IPR001841">
    <property type="entry name" value="Znf_RING"/>
</dbReference>
<dbReference type="PANTHER" id="PTHR45798">
    <property type="entry name" value="RING-H2 FINGER PROTEIN ATL61-RELATED-RELATED"/>
    <property type="match status" value="1"/>
</dbReference>
<organism evidence="5">
    <name type="scientific">viral metagenome</name>
    <dbReference type="NCBI Taxonomy" id="1070528"/>
    <lineage>
        <taxon>unclassified sequences</taxon>
        <taxon>metagenomes</taxon>
        <taxon>organismal metagenomes</taxon>
    </lineage>
</organism>
<dbReference type="SUPFAM" id="SSF57850">
    <property type="entry name" value="RING/U-box"/>
    <property type="match status" value="1"/>
</dbReference>
<dbReference type="EMBL" id="MN740373">
    <property type="protein sequence ID" value="QHU03262.1"/>
    <property type="molecule type" value="Genomic_DNA"/>
</dbReference>
<protein>
    <recommendedName>
        <fullName evidence="4">RING-type domain-containing protein</fullName>
    </recommendedName>
</protein>
<dbReference type="AlphaFoldDB" id="A0A6C0JCA8"/>
<evidence type="ECO:0000256" key="2">
    <source>
        <dbReference type="ARBA" id="ARBA00022771"/>
    </source>
</evidence>
<evidence type="ECO:0000259" key="4">
    <source>
        <dbReference type="PROSITE" id="PS50089"/>
    </source>
</evidence>
<proteinExistence type="predicted"/>
<dbReference type="PROSITE" id="PS50089">
    <property type="entry name" value="ZF_RING_2"/>
    <property type="match status" value="1"/>
</dbReference>
<keyword evidence="2" id="KW-0863">Zinc-finger</keyword>
<keyword evidence="1" id="KW-0479">Metal-binding</keyword>
<sequence>MNVLERNNIIISDNHDVYHLKLNHSDMIDQISYFLKNKNSPNVINQALKTFINSRNSLNKPFYKYNHNTRNIEKYNNEIEIKINILENYGEAIYNIEYAMSFLFPLADKYINRYTIKSVDEPIILYISGNDLFIKGGIIGIYRFLLTRQIFQIIEDLKNRPYTLDEYYKHIKNYECKGEDLGDCVICLSEIQKGNIVSTTSCNHHFHYHCLFKWLVHNSTPPSCPCCRKIQNRGS</sequence>
<dbReference type="Gene3D" id="3.30.40.10">
    <property type="entry name" value="Zinc/RING finger domain, C3HC4 (zinc finger)"/>
    <property type="match status" value="1"/>
</dbReference>
<dbReference type="Pfam" id="PF13639">
    <property type="entry name" value="zf-RING_2"/>
    <property type="match status" value="1"/>
</dbReference>
<evidence type="ECO:0000256" key="3">
    <source>
        <dbReference type="ARBA" id="ARBA00022833"/>
    </source>
</evidence>
<feature type="domain" description="RING-type" evidence="4">
    <location>
        <begin position="184"/>
        <end position="228"/>
    </location>
</feature>